<gene>
    <name evidence="11 14" type="primary">guaA</name>
    <name evidence="14" type="ORF">V6L76_00595</name>
</gene>
<name>A0ABU7ZHY3_9HYPH</name>
<dbReference type="NCBIfam" id="TIGR00884">
    <property type="entry name" value="guaA_Cterm"/>
    <property type="match status" value="1"/>
</dbReference>
<keyword evidence="8 11" id="KW-0658">Purine biosynthesis</keyword>
<keyword evidence="5 11" id="KW-0436">Ligase</keyword>
<keyword evidence="9 11" id="KW-0067">ATP-binding</keyword>
<proteinExistence type="inferred from homology"/>
<dbReference type="GO" id="GO:0003922">
    <property type="term" value="F:GMP synthase (glutamine-hydrolyzing) activity"/>
    <property type="evidence" value="ECO:0007669"/>
    <property type="project" value="UniProtKB-EC"/>
</dbReference>
<feature type="active site" evidence="11">
    <location>
        <position position="182"/>
    </location>
</feature>
<evidence type="ECO:0000256" key="7">
    <source>
        <dbReference type="ARBA" id="ARBA00022749"/>
    </source>
</evidence>
<sequence length="523" mass="57405">MTQHDRLLIIDFGSQVTQLIARRLRELNVYCEIHPYQNVTDDFLAAFKPKAVIFSGGPDSVTREGSPRPPKSVYTLGVPILGICYGQQVMMQDLGGQVDGGKISGGGGTAEFGRAYVTPSDQSDAFIAGWFAGGREQVWMSHGDHVSRIAPGFKVYGTSPNAPFAITADPERHFYAVQFHPEVHHTPNGRTLYENFVRLAGFKGDWTMGAYRAEAIAKIRAQVGDKKVICGLSGGVDSSVAAVLIHEAIGDQLTCVFVDHGLLRQGEAEEVVTMFRDNYNIPLIHADEQELFLGALEGVTDPEVKRKTIGKLFIDVFQKHANSIDGAEFLAQGTLYPDVIESVSFSGGPSVTIKSHHNVGGLPEKMGLKLVEPLRELFKDEVRALGRELGLPAKFIGRHPFPGPGLAIRCPGEITRAKLEILRKADAVYIDQIRKHGLYDEIWQAFVAILPVRTVGVMGDGRTYDYACALRAVTSVDGMTADYYPFTHEFLGETATRIINEVEGINRVTYDITSKPPGTIEWE</sequence>
<keyword evidence="7 11" id="KW-0332">GMP biosynthesis</keyword>
<dbReference type="PRINTS" id="PR00097">
    <property type="entry name" value="ANTSNTHASEII"/>
</dbReference>
<dbReference type="Pfam" id="PF00958">
    <property type="entry name" value="GMP_synt_C"/>
    <property type="match status" value="1"/>
</dbReference>
<dbReference type="Gene3D" id="3.30.300.10">
    <property type="match status" value="1"/>
</dbReference>
<dbReference type="PROSITE" id="PS51273">
    <property type="entry name" value="GATASE_TYPE_1"/>
    <property type="match status" value="1"/>
</dbReference>
<evidence type="ECO:0000313" key="15">
    <source>
        <dbReference type="Proteomes" id="UP001380822"/>
    </source>
</evidence>
<organism evidence="14 15">
    <name type="scientific">Pannonibacter anstelovis</name>
    <dbReference type="NCBI Taxonomy" id="3121537"/>
    <lineage>
        <taxon>Bacteria</taxon>
        <taxon>Pseudomonadati</taxon>
        <taxon>Pseudomonadota</taxon>
        <taxon>Alphaproteobacteria</taxon>
        <taxon>Hyphomicrobiales</taxon>
        <taxon>Stappiaceae</taxon>
        <taxon>Pannonibacter</taxon>
    </lineage>
</organism>
<evidence type="ECO:0000256" key="9">
    <source>
        <dbReference type="ARBA" id="ARBA00022840"/>
    </source>
</evidence>
<dbReference type="InterPro" id="IPR022310">
    <property type="entry name" value="NAD/GMP_synthase"/>
</dbReference>
<dbReference type="SUPFAM" id="SSF52402">
    <property type="entry name" value="Adenine nucleotide alpha hydrolases-like"/>
    <property type="match status" value="1"/>
</dbReference>
<feature type="binding site" evidence="12">
    <location>
        <begin position="233"/>
        <end position="239"/>
    </location>
    <ligand>
        <name>ATP</name>
        <dbReference type="ChEBI" id="CHEBI:30616"/>
    </ligand>
</feature>
<dbReference type="Pfam" id="PF02540">
    <property type="entry name" value="NAD_synthase"/>
    <property type="match status" value="1"/>
</dbReference>
<evidence type="ECO:0000256" key="5">
    <source>
        <dbReference type="ARBA" id="ARBA00022598"/>
    </source>
</evidence>
<evidence type="ECO:0000313" key="14">
    <source>
        <dbReference type="EMBL" id="MEH0094730.1"/>
    </source>
</evidence>
<comment type="subunit">
    <text evidence="11">Homodimer.</text>
</comment>
<evidence type="ECO:0000256" key="8">
    <source>
        <dbReference type="ARBA" id="ARBA00022755"/>
    </source>
</evidence>
<dbReference type="InterPro" id="IPR022955">
    <property type="entry name" value="GMP_synthase"/>
</dbReference>
<dbReference type="PRINTS" id="PR00096">
    <property type="entry name" value="GATASE"/>
</dbReference>
<dbReference type="NCBIfam" id="NF000848">
    <property type="entry name" value="PRK00074.1"/>
    <property type="match status" value="1"/>
</dbReference>
<dbReference type="NCBIfam" id="TIGR00888">
    <property type="entry name" value="guaA_Nterm"/>
    <property type="match status" value="1"/>
</dbReference>
<comment type="catalytic activity">
    <reaction evidence="11">
        <text>XMP + L-glutamine + ATP + H2O = GMP + L-glutamate + AMP + diphosphate + 2 H(+)</text>
        <dbReference type="Rhea" id="RHEA:11680"/>
        <dbReference type="ChEBI" id="CHEBI:15377"/>
        <dbReference type="ChEBI" id="CHEBI:15378"/>
        <dbReference type="ChEBI" id="CHEBI:29985"/>
        <dbReference type="ChEBI" id="CHEBI:30616"/>
        <dbReference type="ChEBI" id="CHEBI:33019"/>
        <dbReference type="ChEBI" id="CHEBI:57464"/>
        <dbReference type="ChEBI" id="CHEBI:58115"/>
        <dbReference type="ChEBI" id="CHEBI:58359"/>
        <dbReference type="ChEBI" id="CHEBI:456215"/>
        <dbReference type="EC" id="6.3.5.2"/>
    </reaction>
</comment>
<dbReference type="InterPro" id="IPR001674">
    <property type="entry name" value="GMP_synth_C"/>
</dbReference>
<comment type="pathway">
    <text evidence="2 11">Purine metabolism; GMP biosynthesis; GMP from XMP (L-Gln route): step 1/1.</text>
</comment>
<keyword evidence="6 11" id="KW-0547">Nucleotide-binding</keyword>
<feature type="active site" description="Nucleophile" evidence="11">
    <location>
        <position position="84"/>
    </location>
</feature>
<dbReference type="InterPro" id="IPR004739">
    <property type="entry name" value="GMP_synth_GATase"/>
</dbReference>
<feature type="active site" evidence="11">
    <location>
        <position position="180"/>
    </location>
</feature>
<comment type="function">
    <text evidence="1 11">Catalyzes the synthesis of GMP from XMP.</text>
</comment>
<dbReference type="SUPFAM" id="SSF54810">
    <property type="entry name" value="GMP synthetase C-terminal dimerisation domain"/>
    <property type="match status" value="1"/>
</dbReference>
<accession>A0ABU7ZHY3</accession>
<dbReference type="PANTHER" id="PTHR11922:SF2">
    <property type="entry name" value="GMP SYNTHASE [GLUTAMINE-HYDROLYZING]"/>
    <property type="match status" value="1"/>
</dbReference>
<dbReference type="EC" id="6.3.5.2" evidence="3 11"/>
<evidence type="ECO:0000256" key="1">
    <source>
        <dbReference type="ARBA" id="ARBA00002332"/>
    </source>
</evidence>
<evidence type="ECO:0000256" key="12">
    <source>
        <dbReference type="PROSITE-ProRule" id="PRU00886"/>
    </source>
</evidence>
<keyword evidence="15" id="KW-1185">Reference proteome</keyword>
<evidence type="ECO:0000259" key="13">
    <source>
        <dbReference type="PROSITE" id="PS51553"/>
    </source>
</evidence>
<dbReference type="InterPro" id="IPR017926">
    <property type="entry name" value="GATASE"/>
</dbReference>
<dbReference type="PROSITE" id="PS51553">
    <property type="entry name" value="GMPS_ATP_PPASE"/>
    <property type="match status" value="1"/>
</dbReference>
<evidence type="ECO:0000256" key="4">
    <source>
        <dbReference type="ARBA" id="ARBA00021562"/>
    </source>
</evidence>
<dbReference type="HAMAP" id="MF_00344">
    <property type="entry name" value="GMP_synthase"/>
    <property type="match status" value="1"/>
</dbReference>
<evidence type="ECO:0000256" key="6">
    <source>
        <dbReference type="ARBA" id="ARBA00022741"/>
    </source>
</evidence>
<dbReference type="InterPro" id="IPR014729">
    <property type="entry name" value="Rossmann-like_a/b/a_fold"/>
</dbReference>
<evidence type="ECO:0000256" key="11">
    <source>
        <dbReference type="HAMAP-Rule" id="MF_00344"/>
    </source>
</evidence>
<dbReference type="InterPro" id="IPR025777">
    <property type="entry name" value="GMPS_ATP_PPase_dom"/>
</dbReference>
<reference evidence="14 15" key="1">
    <citation type="submission" date="2024-02" db="EMBL/GenBank/DDBJ databases">
        <title>A new putative Pannonibacter species isolated from two cases of bloodstream infections in paediatric patients.</title>
        <authorList>
            <person name="Castellana S."/>
            <person name="De Laurentiis V."/>
            <person name="Grassi M."/>
            <person name="De Leonardis F."/>
            <person name="Mosca A."/>
            <person name="De Carlo C."/>
            <person name="Sparapano E."/>
            <person name="Ronga L."/>
            <person name="Santacroce L."/>
            <person name="Chironna M."/>
            <person name="De Robertis A."/>
            <person name="Bianco A."/>
            <person name="Del Sambro L."/>
            <person name="Capozzi L."/>
            <person name="Parisi A."/>
        </authorList>
    </citation>
    <scope>NUCLEOTIDE SEQUENCE [LARGE SCALE GENOMIC DNA]</scope>
    <source>
        <strain evidence="14 15">Pt2</strain>
    </source>
</reference>
<dbReference type="EMBL" id="JBAKBE010000001">
    <property type="protein sequence ID" value="MEH0094730.1"/>
    <property type="molecule type" value="Genomic_DNA"/>
</dbReference>
<comment type="caution">
    <text evidence="14">The sequence shown here is derived from an EMBL/GenBank/DDBJ whole genome shotgun (WGS) entry which is preliminary data.</text>
</comment>
<dbReference type="Proteomes" id="UP001380822">
    <property type="component" value="Unassembled WGS sequence"/>
</dbReference>
<dbReference type="Pfam" id="PF00117">
    <property type="entry name" value="GATase"/>
    <property type="match status" value="1"/>
</dbReference>
<dbReference type="CDD" id="cd01997">
    <property type="entry name" value="GMP_synthase_C"/>
    <property type="match status" value="1"/>
</dbReference>
<dbReference type="SUPFAM" id="SSF52317">
    <property type="entry name" value="Class I glutamine amidotransferase-like"/>
    <property type="match status" value="1"/>
</dbReference>
<feature type="domain" description="GMPS ATP-PPase" evidence="13">
    <location>
        <begin position="206"/>
        <end position="398"/>
    </location>
</feature>
<dbReference type="PANTHER" id="PTHR11922">
    <property type="entry name" value="GMP SYNTHASE-RELATED"/>
    <property type="match status" value="1"/>
</dbReference>
<evidence type="ECO:0000256" key="10">
    <source>
        <dbReference type="ARBA" id="ARBA00022962"/>
    </source>
</evidence>
<dbReference type="InterPro" id="IPR029062">
    <property type="entry name" value="Class_I_gatase-like"/>
</dbReference>
<evidence type="ECO:0000256" key="3">
    <source>
        <dbReference type="ARBA" id="ARBA00012746"/>
    </source>
</evidence>
<dbReference type="CDD" id="cd01742">
    <property type="entry name" value="GATase1_GMP_Synthase"/>
    <property type="match status" value="1"/>
</dbReference>
<dbReference type="Gene3D" id="3.40.50.620">
    <property type="entry name" value="HUPs"/>
    <property type="match status" value="1"/>
</dbReference>
<evidence type="ECO:0000256" key="2">
    <source>
        <dbReference type="ARBA" id="ARBA00005153"/>
    </source>
</evidence>
<dbReference type="Gene3D" id="3.40.50.880">
    <property type="match status" value="1"/>
</dbReference>
<protein>
    <recommendedName>
        <fullName evidence="4 11">GMP synthase [glutamine-hydrolyzing]</fullName>
        <ecNumber evidence="3 11">6.3.5.2</ecNumber>
    </recommendedName>
    <alternativeName>
        <fullName evidence="11">GMP synthetase</fullName>
    </alternativeName>
    <alternativeName>
        <fullName evidence="11">Glutamine amidotransferase</fullName>
    </alternativeName>
</protein>
<keyword evidence="10 11" id="KW-0315">Glutamine amidotransferase</keyword>
<dbReference type="RefSeq" id="WP_334249605.1">
    <property type="nucleotide sequence ID" value="NZ_JBAKBE010000001.1"/>
</dbReference>